<dbReference type="EMBL" id="JAAOIV010000015">
    <property type="protein sequence ID" value="NHN57352.1"/>
    <property type="molecule type" value="Genomic_DNA"/>
</dbReference>
<reference evidence="12" key="1">
    <citation type="submission" date="2020-03" db="EMBL/GenBank/DDBJ databases">
        <title>Draft sequencing of Calidifontibacter sp. DB0510.</title>
        <authorList>
            <person name="Kim D.-U."/>
        </authorList>
    </citation>
    <scope>NUCLEOTIDE SEQUENCE</scope>
    <source>
        <strain evidence="12">DB0510</strain>
    </source>
</reference>
<sequence length="348" mass="36570">MTEVTLAREGSVLLFLVAITVVAEIAQLAGVFDVAAHWAARAARGRAGVLWALIVALSIGCTVVLSLDTTAVLLTPIVLSVAAQAGLPPRLFALTTVWLANTGSLLLPVSNLTNLLALHRFSSTSVYLERMWLPALACIGITVGYLAALHHRDVRRRYEHGPRPVIRDRTLLVVAAVVCAALAPCFVAGITPAIPATVAAVILIAVVWARDRRLLRRIEVPWQMVLGAAALFIVVDYLGPHGLTGLARAMLGSGDEWRTAAVSALCANVINNLPAYLALEPAASTHALASVLVGVNAGSIVTPWGSLATLLWLGRCRRAGVPFSPLRYAGLSAGLAVLLLLAVPLTLG</sequence>
<evidence type="ECO:0000256" key="2">
    <source>
        <dbReference type="ARBA" id="ARBA00006433"/>
    </source>
</evidence>
<evidence type="ECO:0000256" key="7">
    <source>
        <dbReference type="ARBA" id="ARBA00022849"/>
    </source>
</evidence>
<evidence type="ECO:0000313" key="13">
    <source>
        <dbReference type="Proteomes" id="UP000744769"/>
    </source>
</evidence>
<evidence type="ECO:0000256" key="10">
    <source>
        <dbReference type="SAM" id="Phobius"/>
    </source>
</evidence>
<keyword evidence="4" id="KW-0813">Transport</keyword>
<organism evidence="12 13">
    <name type="scientific">Metallococcus carri</name>
    <dbReference type="NCBI Taxonomy" id="1656884"/>
    <lineage>
        <taxon>Bacteria</taxon>
        <taxon>Bacillati</taxon>
        <taxon>Actinomycetota</taxon>
        <taxon>Actinomycetes</taxon>
        <taxon>Micrococcales</taxon>
        <taxon>Dermacoccaceae</taxon>
        <taxon>Metallococcus</taxon>
    </lineage>
</organism>
<comment type="similarity">
    <text evidence="2">Belongs to the ArsB family.</text>
</comment>
<dbReference type="Proteomes" id="UP000744769">
    <property type="component" value="Unassembled WGS sequence"/>
</dbReference>
<keyword evidence="9 10" id="KW-0472">Membrane</keyword>
<keyword evidence="13" id="KW-1185">Reference proteome</keyword>
<dbReference type="RefSeq" id="WP_166198579.1">
    <property type="nucleotide sequence ID" value="NZ_JAAOIV010000015.1"/>
</dbReference>
<evidence type="ECO:0000256" key="8">
    <source>
        <dbReference type="ARBA" id="ARBA00022989"/>
    </source>
</evidence>
<dbReference type="GO" id="GO:0016491">
    <property type="term" value="F:oxidoreductase activity"/>
    <property type="evidence" value="ECO:0007669"/>
    <property type="project" value="InterPro"/>
</dbReference>
<keyword evidence="7" id="KW-0059">Arsenical resistance</keyword>
<feature type="transmembrane region" description="Helical" evidence="10">
    <location>
        <begin position="50"/>
        <end position="79"/>
    </location>
</feature>
<dbReference type="GO" id="GO:0046685">
    <property type="term" value="P:response to arsenic-containing substance"/>
    <property type="evidence" value="ECO:0007669"/>
    <property type="project" value="UniProtKB-KW"/>
</dbReference>
<feature type="transmembrane region" description="Helical" evidence="10">
    <location>
        <begin position="291"/>
        <end position="314"/>
    </location>
</feature>
<evidence type="ECO:0000259" key="11">
    <source>
        <dbReference type="Pfam" id="PF03600"/>
    </source>
</evidence>
<protein>
    <submittedName>
        <fullName evidence="12">Arsenic transporter</fullName>
    </submittedName>
</protein>
<evidence type="ECO:0000256" key="5">
    <source>
        <dbReference type="ARBA" id="ARBA00022475"/>
    </source>
</evidence>
<evidence type="ECO:0000256" key="4">
    <source>
        <dbReference type="ARBA" id="ARBA00022448"/>
    </source>
</evidence>
<feature type="transmembrane region" description="Helical" evidence="10">
    <location>
        <begin position="193"/>
        <end position="209"/>
    </location>
</feature>
<feature type="transmembrane region" description="Helical" evidence="10">
    <location>
        <begin position="131"/>
        <end position="149"/>
    </location>
</feature>
<dbReference type="GO" id="GO:0005886">
    <property type="term" value="C:plasma membrane"/>
    <property type="evidence" value="ECO:0007669"/>
    <property type="project" value="UniProtKB-SubCell"/>
</dbReference>
<dbReference type="Pfam" id="PF03600">
    <property type="entry name" value="CitMHS"/>
    <property type="match status" value="1"/>
</dbReference>
<dbReference type="PANTHER" id="PTHR43302:SF5">
    <property type="entry name" value="TRANSPORTER ARSB-RELATED"/>
    <property type="match status" value="1"/>
</dbReference>
<feature type="transmembrane region" description="Helical" evidence="10">
    <location>
        <begin position="326"/>
        <end position="347"/>
    </location>
</feature>
<dbReference type="AlphaFoldDB" id="A0A967B3I4"/>
<feature type="domain" description="Citrate transporter-like" evidence="11">
    <location>
        <begin position="11"/>
        <end position="286"/>
    </location>
</feature>
<dbReference type="PRINTS" id="PR00758">
    <property type="entry name" value="ARSENICPUMP"/>
</dbReference>
<comment type="caution">
    <text evidence="12">The sequence shown here is derived from an EMBL/GenBank/DDBJ whole genome shotgun (WGS) entry which is preliminary data.</text>
</comment>
<name>A0A967B3I4_9MICO</name>
<comment type="similarity">
    <text evidence="3">Belongs to the CitM (TC 2.A.11) transporter family.</text>
</comment>
<evidence type="ECO:0000256" key="9">
    <source>
        <dbReference type="ARBA" id="ARBA00023136"/>
    </source>
</evidence>
<keyword evidence="8 10" id="KW-1133">Transmembrane helix</keyword>
<dbReference type="InterPro" id="IPR004680">
    <property type="entry name" value="Cit_transptr-like_dom"/>
</dbReference>
<dbReference type="InterPro" id="IPR016161">
    <property type="entry name" value="Ald_DH/histidinol_DH"/>
</dbReference>
<feature type="transmembrane region" description="Helical" evidence="10">
    <location>
        <begin position="221"/>
        <end position="239"/>
    </location>
</feature>
<dbReference type="PANTHER" id="PTHR43302">
    <property type="entry name" value="TRANSPORTER ARSB-RELATED"/>
    <property type="match status" value="1"/>
</dbReference>
<keyword evidence="6 10" id="KW-0812">Transmembrane</keyword>
<feature type="transmembrane region" description="Helical" evidence="10">
    <location>
        <begin position="170"/>
        <end position="187"/>
    </location>
</feature>
<evidence type="ECO:0000256" key="1">
    <source>
        <dbReference type="ARBA" id="ARBA00004651"/>
    </source>
</evidence>
<dbReference type="InterPro" id="IPR000802">
    <property type="entry name" value="Arsenical_pump_ArsB"/>
</dbReference>
<gene>
    <name evidence="12" type="ORF">G9U51_16400</name>
</gene>
<dbReference type="GO" id="GO:0015105">
    <property type="term" value="F:arsenite transmembrane transporter activity"/>
    <property type="evidence" value="ECO:0007669"/>
    <property type="project" value="InterPro"/>
</dbReference>
<comment type="subcellular location">
    <subcellularLocation>
        <location evidence="1">Cell membrane</location>
        <topology evidence="1">Multi-pass membrane protein</topology>
    </subcellularLocation>
</comment>
<evidence type="ECO:0000256" key="3">
    <source>
        <dbReference type="ARBA" id="ARBA00009843"/>
    </source>
</evidence>
<accession>A0A967B3I4</accession>
<proteinExistence type="inferred from homology"/>
<evidence type="ECO:0000313" key="12">
    <source>
        <dbReference type="EMBL" id="NHN57352.1"/>
    </source>
</evidence>
<dbReference type="SUPFAM" id="SSF53720">
    <property type="entry name" value="ALDH-like"/>
    <property type="match status" value="1"/>
</dbReference>
<evidence type="ECO:0000256" key="6">
    <source>
        <dbReference type="ARBA" id="ARBA00022692"/>
    </source>
</evidence>
<keyword evidence="5" id="KW-1003">Cell membrane</keyword>
<feature type="transmembrane region" description="Helical" evidence="10">
    <location>
        <begin position="12"/>
        <end position="38"/>
    </location>
</feature>